<dbReference type="PROSITE" id="PS50240">
    <property type="entry name" value="TRYPSIN_DOM"/>
    <property type="match status" value="1"/>
</dbReference>
<dbReference type="CDD" id="cd00041">
    <property type="entry name" value="CUB"/>
    <property type="match status" value="2"/>
</dbReference>
<dbReference type="InterPro" id="IPR033116">
    <property type="entry name" value="TRYPSIN_SER"/>
</dbReference>
<dbReference type="Gene3D" id="2.60.120.290">
    <property type="entry name" value="Spermadhesin, CUB domain"/>
    <property type="match status" value="2"/>
</dbReference>
<dbReference type="OrthoDB" id="10051896at2759"/>
<dbReference type="InterPro" id="IPR002172">
    <property type="entry name" value="LDrepeatLR_classA_rpt"/>
</dbReference>
<evidence type="ECO:0000256" key="2">
    <source>
        <dbReference type="ARBA" id="ARBA00024195"/>
    </source>
</evidence>
<evidence type="ECO:0000256" key="4">
    <source>
        <dbReference type="RuleBase" id="RU363034"/>
    </source>
</evidence>
<dbReference type="Gene3D" id="4.10.400.10">
    <property type="entry name" value="Low-density Lipoprotein Receptor"/>
    <property type="match status" value="1"/>
</dbReference>
<dbReference type="PANTHER" id="PTHR24252">
    <property type="entry name" value="ACROSIN-RELATED"/>
    <property type="match status" value="1"/>
</dbReference>
<dbReference type="AlphaFoldDB" id="A0A1W0WGJ2"/>
<keyword evidence="8" id="KW-0812">Transmembrane</keyword>
<dbReference type="Pfam" id="PF00431">
    <property type="entry name" value="CUB"/>
    <property type="match status" value="2"/>
</dbReference>
<proteinExistence type="inferred from homology"/>
<evidence type="ECO:0000313" key="8">
    <source>
        <dbReference type="EMBL" id="OQV14319.1"/>
    </source>
</evidence>
<keyword evidence="4" id="KW-0378">Hydrolase</keyword>
<dbReference type="InterPro" id="IPR001314">
    <property type="entry name" value="Peptidase_S1A"/>
</dbReference>
<dbReference type="InterPro" id="IPR035914">
    <property type="entry name" value="Sperma_CUB_dom_sf"/>
</dbReference>
<dbReference type="CDD" id="cd00190">
    <property type="entry name" value="Tryp_SPc"/>
    <property type="match status" value="1"/>
</dbReference>
<evidence type="ECO:0000259" key="7">
    <source>
        <dbReference type="PROSITE" id="PS50240"/>
    </source>
</evidence>
<dbReference type="GO" id="GO:0006508">
    <property type="term" value="P:proteolysis"/>
    <property type="evidence" value="ECO:0007669"/>
    <property type="project" value="UniProtKB-KW"/>
</dbReference>
<evidence type="ECO:0000256" key="1">
    <source>
        <dbReference type="ARBA" id="ARBA00023157"/>
    </source>
</evidence>
<dbReference type="PROSITE" id="PS50068">
    <property type="entry name" value="LDLRA_2"/>
    <property type="match status" value="1"/>
</dbReference>
<dbReference type="PANTHER" id="PTHR24252:SF7">
    <property type="entry name" value="HYALIN"/>
    <property type="match status" value="1"/>
</dbReference>
<sequence length="605" mass="66305">MRTFRVLFLLGVASLPISQAVPCQRTIDVGPGVTSISTSDPASPYEDYTRCRWNITGPSDTQLTLTFEPDFDVEVTATSPEICPEDRVTIFDTARPGLTDILNDKDACSQREVFSANQIYGPHCGTVAPRPFTTKSNTAVVQFCTDYGVVRRGWRINLLYTPILQPEPWTERVVDLRDYSDVGRIESPNFPNNYFDGYTAQYRIRSLKQGSTIHVKPVVFQVGTSCSDSLNITDVTNNVVIRTFCGGRSFAEFEITTDEILVVFQTDLFDNYRGFQIEASLVVCPGNQFACDNQVGCYDPAASCDGTNYCADGSDEKLEYCAPDCGVSHFPITRDTNSTISRIVGGTTANRHSLPWQAAIAYQGRKHCGASILSDRWLMSAAHCYANRRASDFTVRVGGHLLTVGDAADRSVTLTVEKAICHPLYNRPIELDYDYCLIKTATKIPFRKNISPICIPRQGEDTEPGTRCMVSGWGDTLLPFPVKLGGGEEGDAAEQAEDRSNPALRVSADRLQQTYLPVIERVECNKTSVGIVTDRMICAGFFEGGTNSCHGDSGGPFVCQLADGRWTLAGSVSHGPSVCASRNVPAVYARTGSVTNWIIDTLSSQ</sequence>
<organism evidence="8 9">
    <name type="scientific">Hypsibius exemplaris</name>
    <name type="common">Freshwater tardigrade</name>
    <dbReference type="NCBI Taxonomy" id="2072580"/>
    <lineage>
        <taxon>Eukaryota</taxon>
        <taxon>Metazoa</taxon>
        <taxon>Ecdysozoa</taxon>
        <taxon>Tardigrada</taxon>
        <taxon>Eutardigrada</taxon>
        <taxon>Parachela</taxon>
        <taxon>Hypsibioidea</taxon>
        <taxon>Hypsibiidae</taxon>
        <taxon>Hypsibius</taxon>
    </lineage>
</organism>
<feature type="domain" description="CUB" evidence="6">
    <location>
        <begin position="23"/>
        <end position="161"/>
    </location>
</feature>
<comment type="caution">
    <text evidence="8">The sequence shown here is derived from an EMBL/GenBank/DDBJ whole genome shotgun (WGS) entry which is preliminary data.</text>
</comment>
<comment type="similarity">
    <text evidence="2">Belongs to the peptidase S1 family. CLIP subfamily.</text>
</comment>
<keyword evidence="1" id="KW-1015">Disulfide bond</keyword>
<dbReference type="CDD" id="cd00112">
    <property type="entry name" value="LDLa"/>
    <property type="match status" value="1"/>
</dbReference>
<accession>A0A1W0WGJ2</accession>
<dbReference type="Pfam" id="PF00089">
    <property type="entry name" value="Trypsin"/>
    <property type="match status" value="2"/>
</dbReference>
<evidence type="ECO:0000256" key="3">
    <source>
        <dbReference type="PROSITE-ProRule" id="PRU00124"/>
    </source>
</evidence>
<feature type="domain" description="CUB" evidence="6">
    <location>
        <begin position="172"/>
        <end position="282"/>
    </location>
</feature>
<dbReference type="InterPro" id="IPR001254">
    <property type="entry name" value="Trypsin_dom"/>
</dbReference>
<evidence type="ECO:0000256" key="5">
    <source>
        <dbReference type="SAM" id="SignalP"/>
    </source>
</evidence>
<dbReference type="PRINTS" id="PR00722">
    <property type="entry name" value="CHYMOTRYPSIN"/>
</dbReference>
<dbReference type="SMART" id="SM00020">
    <property type="entry name" value="Tryp_SPc"/>
    <property type="match status" value="1"/>
</dbReference>
<feature type="chain" id="PRO_5012845428" evidence="5">
    <location>
        <begin position="21"/>
        <end position="605"/>
    </location>
</feature>
<keyword evidence="9" id="KW-1185">Reference proteome</keyword>
<dbReference type="FunFam" id="2.40.10.10:FF:000166">
    <property type="entry name" value="Trypsin"/>
    <property type="match status" value="1"/>
</dbReference>
<feature type="signal peptide" evidence="5">
    <location>
        <begin position="1"/>
        <end position="20"/>
    </location>
</feature>
<keyword evidence="4" id="KW-0720">Serine protease</keyword>
<protein>
    <submittedName>
        <fullName evidence="8">Transmembrane protease serine 9</fullName>
    </submittedName>
</protein>
<dbReference type="InterPro" id="IPR018114">
    <property type="entry name" value="TRYPSIN_HIS"/>
</dbReference>
<dbReference type="PROSITE" id="PS01180">
    <property type="entry name" value="CUB"/>
    <property type="match status" value="2"/>
</dbReference>
<comment type="caution">
    <text evidence="3">Lacks conserved residue(s) required for the propagation of feature annotation.</text>
</comment>
<dbReference type="InterPro" id="IPR043504">
    <property type="entry name" value="Peptidase_S1_PA_chymotrypsin"/>
</dbReference>
<dbReference type="EMBL" id="MTYJ01000106">
    <property type="protein sequence ID" value="OQV14319.1"/>
    <property type="molecule type" value="Genomic_DNA"/>
</dbReference>
<feature type="domain" description="Peptidase S1" evidence="7">
    <location>
        <begin position="343"/>
        <end position="603"/>
    </location>
</feature>
<dbReference type="InterPro" id="IPR009003">
    <property type="entry name" value="Peptidase_S1_PA"/>
</dbReference>
<dbReference type="SMART" id="SM00192">
    <property type="entry name" value="LDLa"/>
    <property type="match status" value="1"/>
</dbReference>
<gene>
    <name evidence="8" type="ORF">BV898_11439</name>
</gene>
<evidence type="ECO:0000259" key="6">
    <source>
        <dbReference type="PROSITE" id="PS01180"/>
    </source>
</evidence>
<name>A0A1W0WGJ2_HYPEX</name>
<dbReference type="SUPFAM" id="SSF57424">
    <property type="entry name" value="LDL receptor-like module"/>
    <property type="match status" value="1"/>
</dbReference>
<evidence type="ECO:0000313" key="9">
    <source>
        <dbReference type="Proteomes" id="UP000192578"/>
    </source>
</evidence>
<dbReference type="GO" id="GO:0004252">
    <property type="term" value="F:serine-type endopeptidase activity"/>
    <property type="evidence" value="ECO:0007669"/>
    <property type="project" value="InterPro"/>
</dbReference>
<dbReference type="PROSITE" id="PS00135">
    <property type="entry name" value="TRYPSIN_SER"/>
    <property type="match status" value="1"/>
</dbReference>
<keyword evidence="5" id="KW-0732">Signal</keyword>
<dbReference type="FunFam" id="2.40.10.10:FF:000002">
    <property type="entry name" value="Transmembrane protease serine"/>
    <property type="match status" value="1"/>
</dbReference>
<dbReference type="SMART" id="SM00042">
    <property type="entry name" value="CUB"/>
    <property type="match status" value="2"/>
</dbReference>
<dbReference type="Gene3D" id="2.40.10.10">
    <property type="entry name" value="Trypsin-like serine proteases"/>
    <property type="match status" value="1"/>
</dbReference>
<dbReference type="InterPro" id="IPR036055">
    <property type="entry name" value="LDL_receptor-like_sf"/>
</dbReference>
<dbReference type="PROSITE" id="PS00134">
    <property type="entry name" value="TRYPSIN_HIS"/>
    <property type="match status" value="1"/>
</dbReference>
<dbReference type="Proteomes" id="UP000192578">
    <property type="component" value="Unassembled WGS sequence"/>
</dbReference>
<keyword evidence="4 8" id="KW-0645">Protease</keyword>
<keyword evidence="8" id="KW-0472">Membrane</keyword>
<dbReference type="SUPFAM" id="SSF50494">
    <property type="entry name" value="Trypsin-like serine proteases"/>
    <property type="match status" value="1"/>
</dbReference>
<dbReference type="SUPFAM" id="SSF49854">
    <property type="entry name" value="Spermadhesin, CUB domain"/>
    <property type="match status" value="2"/>
</dbReference>
<reference evidence="9" key="1">
    <citation type="submission" date="2017-01" db="EMBL/GenBank/DDBJ databases">
        <title>Comparative genomics of anhydrobiosis in the tardigrade Hypsibius dujardini.</title>
        <authorList>
            <person name="Yoshida Y."/>
            <person name="Koutsovoulos G."/>
            <person name="Laetsch D."/>
            <person name="Stevens L."/>
            <person name="Kumar S."/>
            <person name="Horikawa D."/>
            <person name="Ishino K."/>
            <person name="Komine S."/>
            <person name="Tomita M."/>
            <person name="Blaxter M."/>
            <person name="Arakawa K."/>
        </authorList>
    </citation>
    <scope>NUCLEOTIDE SEQUENCE [LARGE SCALE GENOMIC DNA]</scope>
    <source>
        <strain evidence="9">Z151</strain>
    </source>
</reference>
<dbReference type="InterPro" id="IPR000859">
    <property type="entry name" value="CUB_dom"/>
</dbReference>